<dbReference type="RefSeq" id="WP_261695913.1">
    <property type="nucleotide sequence ID" value="NZ_CP104694.1"/>
</dbReference>
<proteinExistence type="predicted"/>
<name>A0ABY6BGG0_9GAMM</name>
<dbReference type="EMBL" id="CP104694">
    <property type="protein sequence ID" value="UXI68954.1"/>
    <property type="molecule type" value="Genomic_DNA"/>
</dbReference>
<gene>
    <name evidence="1" type="ORF">N4264_04685</name>
</gene>
<dbReference type="PANTHER" id="PTHR37310">
    <property type="entry name" value="CYTOPLASMIC PROTEIN-RELATED"/>
    <property type="match status" value="1"/>
</dbReference>
<accession>A0ABY6BGG0</accession>
<dbReference type="Gene3D" id="1.20.1270.360">
    <property type="match status" value="1"/>
</dbReference>
<organism evidence="1 2">
    <name type="scientific">Tahibacter amnicola</name>
    <dbReference type="NCBI Taxonomy" id="2976241"/>
    <lineage>
        <taxon>Bacteria</taxon>
        <taxon>Pseudomonadati</taxon>
        <taxon>Pseudomonadota</taxon>
        <taxon>Gammaproteobacteria</taxon>
        <taxon>Lysobacterales</taxon>
        <taxon>Rhodanobacteraceae</taxon>
        <taxon>Tahibacter</taxon>
    </lineage>
</organism>
<reference evidence="1" key="1">
    <citation type="submission" date="2022-09" db="EMBL/GenBank/DDBJ databases">
        <title>Tahibacter sp. nov., isolated from a fresh water.</title>
        <authorList>
            <person name="Baek J.H."/>
            <person name="Lee J.K."/>
            <person name="Kim J.M."/>
            <person name="Jeon C.O."/>
        </authorList>
    </citation>
    <scope>NUCLEOTIDE SEQUENCE</scope>
    <source>
        <strain evidence="1">W38</strain>
    </source>
</reference>
<dbReference type="PANTHER" id="PTHR37310:SF1">
    <property type="entry name" value="CYTOPLASMIC PROTEIN"/>
    <property type="match status" value="1"/>
</dbReference>
<sequence>MNSPSTRDAARCIQDCLTCFRTCLAAAMNFCLEAGGRHIAPVHIRLMTGCADVCRTTAAYLLSSTPFYEELCRACAAVCEACAADCDSVGKMDDCAEACRRCAESCRQMVAEEVGQTAEPMPA</sequence>
<dbReference type="Pfam" id="PF03860">
    <property type="entry name" value="Csp"/>
    <property type="match status" value="1"/>
</dbReference>
<keyword evidence="2" id="KW-1185">Reference proteome</keyword>
<dbReference type="InterPro" id="IPR005560">
    <property type="entry name" value="Csp_YhjQ"/>
</dbReference>
<protein>
    <submittedName>
        <fullName evidence="1">Ferredoxin</fullName>
    </submittedName>
</protein>
<dbReference type="Proteomes" id="UP001064632">
    <property type="component" value="Chromosome"/>
</dbReference>
<evidence type="ECO:0000313" key="1">
    <source>
        <dbReference type="EMBL" id="UXI68954.1"/>
    </source>
</evidence>
<evidence type="ECO:0000313" key="2">
    <source>
        <dbReference type="Proteomes" id="UP001064632"/>
    </source>
</evidence>